<evidence type="ECO:0000313" key="3">
    <source>
        <dbReference type="Proteomes" id="UP000199068"/>
    </source>
</evidence>
<dbReference type="AlphaFoldDB" id="A0A1G9JDL7"/>
<evidence type="ECO:0000256" key="1">
    <source>
        <dbReference type="SAM" id="Phobius"/>
    </source>
</evidence>
<dbReference type="Proteomes" id="UP000199068">
    <property type="component" value="Unassembled WGS sequence"/>
</dbReference>
<evidence type="ECO:0000313" key="2">
    <source>
        <dbReference type="EMBL" id="SDL35528.1"/>
    </source>
</evidence>
<protein>
    <submittedName>
        <fullName evidence="2">Uncharacterized protein</fullName>
    </submittedName>
</protein>
<keyword evidence="1" id="KW-1133">Transmembrane helix</keyword>
<accession>A0A1G9JDL7</accession>
<gene>
    <name evidence="2" type="ORF">SAMN04515677_101607</name>
</gene>
<keyword evidence="1" id="KW-0472">Membrane</keyword>
<reference evidence="2 3" key="1">
    <citation type="submission" date="2016-10" db="EMBL/GenBank/DDBJ databases">
        <authorList>
            <person name="de Groot N.N."/>
        </authorList>
    </citation>
    <scope>NUCLEOTIDE SEQUENCE [LARGE SCALE GENOMIC DNA]</scope>
    <source>
        <strain evidence="2 3">DSM 797</strain>
    </source>
</reference>
<keyword evidence="3" id="KW-1185">Reference proteome</keyword>
<dbReference type="RefSeq" id="WP_092722709.1">
    <property type="nucleotide sequence ID" value="NZ_FNGW01000001.1"/>
</dbReference>
<proteinExistence type="predicted"/>
<keyword evidence="1" id="KW-0812">Transmembrane</keyword>
<feature type="transmembrane region" description="Helical" evidence="1">
    <location>
        <begin position="29"/>
        <end position="51"/>
    </location>
</feature>
<sequence>MCIIISFVFLVCLLGLTLGMLIRNKFIINVSSIIIASILVLFVFIFLSLFLREDKEFKFYIAKSINLSKENIEGIYLGDSIDDYKIKNKYENSLTPDNDNSKYNYYNLTDGIEIATNKDDSKIIRFIIDDENIKTFRGIHVGDNKNQIIKSYGKNYYKRVEQGADVIGYVDKDKQWSLEFWLFENNVIGMFRLDYKYME</sequence>
<organism evidence="2 3">
    <name type="scientific">Romboutsia lituseburensis DSM 797</name>
    <dbReference type="NCBI Taxonomy" id="1121325"/>
    <lineage>
        <taxon>Bacteria</taxon>
        <taxon>Bacillati</taxon>
        <taxon>Bacillota</taxon>
        <taxon>Clostridia</taxon>
        <taxon>Peptostreptococcales</taxon>
        <taxon>Peptostreptococcaceae</taxon>
        <taxon>Romboutsia</taxon>
    </lineage>
</organism>
<name>A0A1G9JDL7_9FIRM</name>
<dbReference type="EMBL" id="FNGW01000001">
    <property type="protein sequence ID" value="SDL35528.1"/>
    <property type="molecule type" value="Genomic_DNA"/>
</dbReference>